<dbReference type="EMBL" id="LT594502">
    <property type="protein sequence ID" value="SBT80919.1"/>
    <property type="molecule type" value="Genomic_DNA"/>
</dbReference>
<accession>A0A1C3L2W9</accession>
<reference evidence="3 4" key="1">
    <citation type="submission" date="2016-06" db="EMBL/GenBank/DDBJ databases">
        <authorList>
            <consortium name="Pathogen Informatics"/>
        </authorList>
    </citation>
    <scope>NUCLEOTIDE SEQUENCE [LARGE SCALE GENOMIC DNA]</scope>
    <source>
        <strain evidence="3">PmlGA01</strain>
    </source>
</reference>
<dbReference type="GO" id="GO:0043328">
    <property type="term" value="P:protein transport to vacuole involved in ubiquitin-dependent protein catabolic process via the multivesicular body sorting pathway"/>
    <property type="evidence" value="ECO:0007669"/>
    <property type="project" value="TreeGrafter"/>
</dbReference>
<evidence type="ECO:0000256" key="1">
    <source>
        <dbReference type="SAM" id="MobiDB-lite"/>
    </source>
</evidence>
<name>A0A1C3L2W9_PLAMA</name>
<dbReference type="InterPro" id="IPR004328">
    <property type="entry name" value="BRO1_dom"/>
</dbReference>
<organism evidence="3 4">
    <name type="scientific">Plasmodium malariae</name>
    <dbReference type="NCBI Taxonomy" id="5858"/>
    <lineage>
        <taxon>Eukaryota</taxon>
        <taxon>Sar</taxon>
        <taxon>Alveolata</taxon>
        <taxon>Apicomplexa</taxon>
        <taxon>Aconoidasida</taxon>
        <taxon>Haemosporida</taxon>
        <taxon>Plasmodiidae</taxon>
        <taxon>Plasmodium</taxon>
        <taxon>Plasmodium (Plasmodium)</taxon>
    </lineage>
</organism>
<evidence type="ECO:0000313" key="4">
    <source>
        <dbReference type="Proteomes" id="UP000219799"/>
    </source>
</evidence>
<dbReference type="PANTHER" id="PTHR23030:SF30">
    <property type="entry name" value="TYROSINE-PROTEIN PHOSPHATASE NON-RECEPTOR TYPE 23"/>
    <property type="match status" value="1"/>
</dbReference>
<protein>
    <submittedName>
        <fullName evidence="3">BRO1 domain-containing protein, putative</fullName>
    </submittedName>
</protein>
<evidence type="ECO:0000313" key="3">
    <source>
        <dbReference type="EMBL" id="SBT80919.1"/>
    </source>
</evidence>
<feature type="domain" description="BRO1" evidence="2">
    <location>
        <begin position="21"/>
        <end position="401"/>
    </location>
</feature>
<dbReference type="VEuPathDB" id="PlasmoDB:PmUG01_14058500"/>
<dbReference type="Gene3D" id="1.25.40.280">
    <property type="entry name" value="alix/aip1 like domains"/>
    <property type="match status" value="1"/>
</dbReference>
<dbReference type="PANTHER" id="PTHR23030">
    <property type="entry name" value="PCD6 INTERACTING PROTEIN-RELATED"/>
    <property type="match status" value="1"/>
</dbReference>
<dbReference type="Pfam" id="PF03097">
    <property type="entry name" value="BRO1"/>
    <property type="match status" value="1"/>
</dbReference>
<sequence>MQVVSDWANLKYLYDKINIGKVIYRNLRELSTNYEYNFDEEIGNFTNLRTRIMVEQYRGMNSNLLMLYKEYLFFFETFKKKKLLKEKKKVLYTNDVFEKNKKVEYAFEQENVLIIYNIGLISTNILKIKKDSEDNIKLLNKMSNEIVDVFNYLFQNMNDEKLEELTDINCISSYIFLCISLAYHENMFYNTAILKKYKRNLLAKLSYNIYTHFNNALTCLDGKIMLDVFKQSSNFSVAKNNLQYIRNTNGNFYNFVQVNQIIFISISNYHMALKYAQLCPHKEEVSVQKYEEDKIAEIICRLKYSLDNINRGVDLCKKYSLNVNIISLREKIIKALEYFEYENQNIYFEIIPSYESLYPIKGTEVIKLKNVDISNLYIKKNISNNLKLLFNDKAKQVYNQYNSEALTLYDFYNKNYLSLNDQYKLINLSCRKNILQTLNNVIINTYNKIKQLYNPTLFDNNLNVLINIDKNLKDILIQTENSLAMEHKNHVEFQKKYVNVGINQESINSYNTFLFHLNNFKKDSEELEKSIQGFTKFLENNYSTLQVCEMDDISNFFRFIVDELNNYTNVNINSLDSEYLFYKNLLSEDREKEKERYSNSASSSVGDIQENPTNTNTPSLNYTDFYNFLKSNNLSFAMQNNINNQTLFHYSTLSKYINVHSEEKLFFVIISIYFSLSIQLAKFEEDLAEIKNSLHDYFLNAITEENDSDKLNEILEKQKGLLNAKKIKLEENVSTFERDLNQFYDYYHEYNKLDNFKAVEDLNKFINELKKNFDKLNEMHKKNSFTLKNSLMLKDDINRYIYMRERERSNIRLSVCLFILLHIFFYVNG</sequence>
<dbReference type="InterPro" id="IPR038499">
    <property type="entry name" value="BRO1_sf"/>
</dbReference>
<dbReference type="AlphaFoldDB" id="A0A1C3L2W9"/>
<feature type="region of interest" description="Disordered" evidence="1">
    <location>
        <begin position="593"/>
        <end position="616"/>
    </location>
</feature>
<proteinExistence type="predicted"/>
<dbReference type="GO" id="GO:0005768">
    <property type="term" value="C:endosome"/>
    <property type="evidence" value="ECO:0007669"/>
    <property type="project" value="TreeGrafter"/>
</dbReference>
<evidence type="ECO:0000259" key="2">
    <source>
        <dbReference type="SMART" id="SM01041"/>
    </source>
</evidence>
<feature type="compositionally biased region" description="Polar residues" evidence="1">
    <location>
        <begin position="598"/>
        <end position="616"/>
    </location>
</feature>
<gene>
    <name evidence="3" type="primary">PmlGA01_140041900</name>
    <name evidence="3" type="ORF">PMLGA01_140041900</name>
</gene>
<dbReference type="SMART" id="SM01041">
    <property type="entry name" value="BRO1"/>
    <property type="match status" value="1"/>
</dbReference>
<dbReference type="Proteomes" id="UP000219799">
    <property type="component" value="Chromosome 14"/>
</dbReference>